<evidence type="ECO:0000256" key="3">
    <source>
        <dbReference type="ARBA" id="ARBA00022723"/>
    </source>
</evidence>
<evidence type="ECO:0000256" key="1">
    <source>
        <dbReference type="ARBA" id="ARBA00010617"/>
    </source>
</evidence>
<gene>
    <name evidence="8" type="ORF">AS594_30765</name>
</gene>
<accession>A0A1E5PFA9</accession>
<evidence type="ECO:0000256" key="5">
    <source>
        <dbReference type="ARBA" id="ARBA00023004"/>
    </source>
</evidence>
<dbReference type="GO" id="GO:0004497">
    <property type="term" value="F:monooxygenase activity"/>
    <property type="evidence" value="ECO:0007669"/>
    <property type="project" value="UniProtKB-KW"/>
</dbReference>
<dbReference type="PANTHER" id="PTHR46696:SF1">
    <property type="entry name" value="CYTOCHROME P450 YJIB-RELATED"/>
    <property type="match status" value="1"/>
</dbReference>
<keyword evidence="6 7" id="KW-0503">Monooxygenase</keyword>
<dbReference type="PRINTS" id="PR00359">
    <property type="entry name" value="BP450"/>
</dbReference>
<dbReference type="PROSITE" id="PS00086">
    <property type="entry name" value="CYTOCHROME_P450"/>
    <property type="match status" value="1"/>
</dbReference>
<dbReference type="GO" id="GO:0005506">
    <property type="term" value="F:iron ion binding"/>
    <property type="evidence" value="ECO:0007669"/>
    <property type="project" value="InterPro"/>
</dbReference>
<evidence type="ECO:0000313" key="8">
    <source>
        <dbReference type="EMBL" id="OEJ28222.1"/>
    </source>
</evidence>
<reference evidence="8 9" key="1">
    <citation type="submission" date="2016-08" db="EMBL/GenBank/DDBJ databases">
        <title>Complete genome sequence of Streptomyces agglomeratus strain 6-3-2, a novel anti-MRSA actinomycete isolated from Wuli of Tebit, China.</title>
        <authorList>
            <person name="Chen X."/>
        </authorList>
    </citation>
    <scope>NUCLEOTIDE SEQUENCE [LARGE SCALE GENOMIC DNA]</scope>
    <source>
        <strain evidence="8 9">6-3-2</strain>
    </source>
</reference>
<dbReference type="GO" id="GO:0016705">
    <property type="term" value="F:oxidoreductase activity, acting on paired donors, with incorporation or reduction of molecular oxygen"/>
    <property type="evidence" value="ECO:0007669"/>
    <property type="project" value="InterPro"/>
</dbReference>
<name>A0A1E5PFA9_9ACTN</name>
<keyword evidence="3 7" id="KW-0479">Metal-binding</keyword>
<dbReference type="InterPro" id="IPR002397">
    <property type="entry name" value="Cyt_P450_B"/>
</dbReference>
<dbReference type="STRING" id="285458.BGM19_05975"/>
<dbReference type="InterPro" id="IPR017972">
    <property type="entry name" value="Cyt_P450_CS"/>
</dbReference>
<proteinExistence type="inferred from homology"/>
<dbReference type="GO" id="GO:0020037">
    <property type="term" value="F:heme binding"/>
    <property type="evidence" value="ECO:0007669"/>
    <property type="project" value="InterPro"/>
</dbReference>
<dbReference type="InterPro" id="IPR001128">
    <property type="entry name" value="Cyt_P450"/>
</dbReference>
<organism evidence="8 9">
    <name type="scientific">Streptomyces agglomeratus</name>
    <dbReference type="NCBI Taxonomy" id="285458"/>
    <lineage>
        <taxon>Bacteria</taxon>
        <taxon>Bacillati</taxon>
        <taxon>Actinomycetota</taxon>
        <taxon>Actinomycetes</taxon>
        <taxon>Kitasatosporales</taxon>
        <taxon>Streptomycetaceae</taxon>
        <taxon>Streptomyces</taxon>
    </lineage>
</organism>
<dbReference type="Gene3D" id="1.10.630.10">
    <property type="entry name" value="Cytochrome P450"/>
    <property type="match status" value="1"/>
</dbReference>
<comment type="caution">
    <text evidence="8">The sequence shown here is derived from an EMBL/GenBank/DDBJ whole genome shotgun (WGS) entry which is preliminary data.</text>
</comment>
<dbReference type="FunFam" id="1.10.630.10:FF:000018">
    <property type="entry name" value="Cytochrome P450 monooxygenase"/>
    <property type="match status" value="1"/>
</dbReference>
<comment type="similarity">
    <text evidence="1 7">Belongs to the cytochrome P450 family.</text>
</comment>
<evidence type="ECO:0000256" key="6">
    <source>
        <dbReference type="ARBA" id="ARBA00023033"/>
    </source>
</evidence>
<keyword evidence="9" id="KW-1185">Reference proteome</keyword>
<protein>
    <submittedName>
        <fullName evidence="8">Cytochrome</fullName>
    </submittedName>
</protein>
<dbReference type="Pfam" id="PF00067">
    <property type="entry name" value="p450"/>
    <property type="match status" value="2"/>
</dbReference>
<keyword evidence="4 7" id="KW-0560">Oxidoreductase</keyword>
<dbReference type="CDD" id="cd11029">
    <property type="entry name" value="CYP107-like"/>
    <property type="match status" value="1"/>
</dbReference>
<evidence type="ECO:0000256" key="2">
    <source>
        <dbReference type="ARBA" id="ARBA00022617"/>
    </source>
</evidence>
<evidence type="ECO:0000256" key="4">
    <source>
        <dbReference type="ARBA" id="ARBA00023002"/>
    </source>
</evidence>
<evidence type="ECO:0000256" key="7">
    <source>
        <dbReference type="RuleBase" id="RU000461"/>
    </source>
</evidence>
<dbReference type="EMBL" id="MEHJ01000001">
    <property type="protein sequence ID" value="OEJ28222.1"/>
    <property type="molecule type" value="Genomic_DNA"/>
</dbReference>
<dbReference type="PANTHER" id="PTHR46696">
    <property type="entry name" value="P450, PUTATIVE (EUROFUNG)-RELATED"/>
    <property type="match status" value="1"/>
</dbReference>
<dbReference type="InterPro" id="IPR036396">
    <property type="entry name" value="Cyt_P450_sf"/>
</dbReference>
<dbReference type="SUPFAM" id="SSF48264">
    <property type="entry name" value="Cytochrome P450"/>
    <property type="match status" value="1"/>
</dbReference>
<dbReference type="Proteomes" id="UP000095759">
    <property type="component" value="Unassembled WGS sequence"/>
</dbReference>
<evidence type="ECO:0000313" key="9">
    <source>
        <dbReference type="Proteomes" id="UP000095759"/>
    </source>
</evidence>
<dbReference type="AlphaFoldDB" id="A0A1E5PFA9"/>
<dbReference type="OrthoDB" id="5500002at2"/>
<dbReference type="RefSeq" id="WP_069932058.1">
    <property type="nucleotide sequence ID" value="NZ_MEHN01000001.1"/>
</dbReference>
<dbReference type="PRINTS" id="PR00385">
    <property type="entry name" value="P450"/>
</dbReference>
<keyword evidence="5 7" id="KW-0408">Iron</keyword>
<keyword evidence="2 7" id="KW-0349">Heme</keyword>
<sequence length="415" mass="45009">MEHESRPLVIDPSGTDIHGEGARIRERGPAALVELPGQVVAWAVSDHALLKELLTDPRVSKDPRQHWPAWINGEITPDWPLFTWVAVTNMFTAYGNDHRRLRKLVSTAFTARATEALRPRIERMTADLLDGLAAAPAGQVVDLREEYCYPIPIQVICELFGVSDEGTRKELRRLVDGIFNTAASAEEAAATFQGIHTVLSDLVALKRRTPGDDMTSVLIAAREEDGERLTEAELVDTLLLVISAGHETTVNLLDNAIHALLTHPDQLELVRSGGATWNDVIEETLRVQAPVATLPLRYAVEDIETAGVTIKKGDAILAAYAAAGRNPALHGEDADRFDVTRLNKEHLAFGHGVHFCLGAPLARLEAQIALPALFERFPGLAAATPAEGLAQVASFISNGHRSLPVLLKGEARPAG</sequence>